<evidence type="ECO:0000313" key="2">
    <source>
        <dbReference type="Proteomes" id="UP001480595"/>
    </source>
</evidence>
<dbReference type="EMBL" id="JAQQWL010000002">
    <property type="protein sequence ID" value="KAK8086024.1"/>
    <property type="molecule type" value="Genomic_DNA"/>
</dbReference>
<dbReference type="RefSeq" id="XP_066720548.1">
    <property type="nucleotide sequence ID" value="XM_066852407.1"/>
</dbReference>
<accession>A0ABR1WR64</accession>
<name>A0ABR1WR64_9PEZI</name>
<dbReference type="GeneID" id="92085470"/>
<reference evidence="1 2" key="1">
    <citation type="submission" date="2023-01" db="EMBL/GenBank/DDBJ databases">
        <title>Analysis of 21 Apiospora genomes using comparative genomics revels a genus with tremendous synthesis potential of carbohydrate active enzymes and secondary metabolites.</title>
        <authorList>
            <person name="Sorensen T."/>
        </authorList>
    </citation>
    <scope>NUCLEOTIDE SEQUENCE [LARGE SCALE GENOMIC DNA]</scope>
    <source>
        <strain evidence="1 2">CBS 135458</strain>
    </source>
</reference>
<protein>
    <submittedName>
        <fullName evidence="1">Uncharacterized protein</fullName>
    </submittedName>
</protein>
<keyword evidence="2" id="KW-1185">Reference proteome</keyword>
<evidence type="ECO:0000313" key="1">
    <source>
        <dbReference type="EMBL" id="KAK8086024.1"/>
    </source>
</evidence>
<comment type="caution">
    <text evidence="1">The sequence shown here is derived from an EMBL/GenBank/DDBJ whole genome shotgun (WGS) entry which is preliminary data.</text>
</comment>
<dbReference type="Proteomes" id="UP001480595">
    <property type="component" value="Unassembled WGS sequence"/>
</dbReference>
<organism evidence="1 2">
    <name type="scientific">Apiospora phragmitis</name>
    <dbReference type="NCBI Taxonomy" id="2905665"/>
    <lineage>
        <taxon>Eukaryota</taxon>
        <taxon>Fungi</taxon>
        <taxon>Dikarya</taxon>
        <taxon>Ascomycota</taxon>
        <taxon>Pezizomycotina</taxon>
        <taxon>Sordariomycetes</taxon>
        <taxon>Xylariomycetidae</taxon>
        <taxon>Amphisphaeriales</taxon>
        <taxon>Apiosporaceae</taxon>
        <taxon>Apiospora</taxon>
    </lineage>
</organism>
<sequence length="134" mass="14324">MTGPQVGIGIGIARRGIIQGNTTVGLGPLFAYSNRGRWNVPCGMVSQSPSESTMKRDEGFFQGERVDSGFCMAGTQLSPDDNMTVAAKHSGSQGGVDIRVDQAPPIFSRKSSPYGVFARGLVLGDWVFPNTNLW</sequence>
<proteinExistence type="predicted"/>
<gene>
    <name evidence="1" type="ORF">PG994_000998</name>
</gene>